<evidence type="ECO:0000313" key="1">
    <source>
        <dbReference type="EMBL" id="TFK53792.1"/>
    </source>
</evidence>
<evidence type="ECO:0000313" key="2">
    <source>
        <dbReference type="Proteomes" id="UP000305948"/>
    </source>
</evidence>
<dbReference type="EMBL" id="ML213507">
    <property type="protein sequence ID" value="TFK53792.1"/>
    <property type="molecule type" value="Genomic_DNA"/>
</dbReference>
<organism evidence="1 2">
    <name type="scientific">Heliocybe sulcata</name>
    <dbReference type="NCBI Taxonomy" id="5364"/>
    <lineage>
        <taxon>Eukaryota</taxon>
        <taxon>Fungi</taxon>
        <taxon>Dikarya</taxon>
        <taxon>Basidiomycota</taxon>
        <taxon>Agaricomycotina</taxon>
        <taxon>Agaricomycetes</taxon>
        <taxon>Gloeophyllales</taxon>
        <taxon>Gloeophyllaceae</taxon>
        <taxon>Heliocybe</taxon>
    </lineage>
</organism>
<protein>
    <submittedName>
        <fullName evidence="1">Uncharacterized protein</fullName>
    </submittedName>
</protein>
<sequence length="253" mass="28462">MAPLSSSDGDYLLFLSQGNPAQFSTHSRDFAAVPLYAPGTPQIKGTAGGGHSCETSDGTLNLLSLRTHLALFSLYTRLRTPSALRLHPQAQSSASLVLLLLVLMSQLRRFHLKLSGSGFTSAPVETTCSFYPKRSFRRVHEALRPRRSTHAERQRSSVSLAGLSLQEQWRNPKWRTHSEDEGPCMMIFSNLKLKSRGRRHPTLIHVVKGMRCLSWADRQSVNIVSACSRWYDSFRRPQVYHNSKGAWRAGRRS</sequence>
<keyword evidence="2" id="KW-1185">Reference proteome</keyword>
<accession>A0A5C3N970</accession>
<name>A0A5C3N970_9AGAM</name>
<dbReference type="AlphaFoldDB" id="A0A5C3N970"/>
<dbReference type="Proteomes" id="UP000305948">
    <property type="component" value="Unassembled WGS sequence"/>
</dbReference>
<proteinExistence type="predicted"/>
<gene>
    <name evidence="1" type="ORF">OE88DRAFT_1283476</name>
</gene>
<reference evidence="1 2" key="1">
    <citation type="journal article" date="2019" name="Nat. Ecol. Evol.">
        <title>Megaphylogeny resolves global patterns of mushroom evolution.</title>
        <authorList>
            <person name="Varga T."/>
            <person name="Krizsan K."/>
            <person name="Foldi C."/>
            <person name="Dima B."/>
            <person name="Sanchez-Garcia M."/>
            <person name="Sanchez-Ramirez S."/>
            <person name="Szollosi G.J."/>
            <person name="Szarkandi J.G."/>
            <person name="Papp V."/>
            <person name="Albert L."/>
            <person name="Andreopoulos W."/>
            <person name="Angelini C."/>
            <person name="Antonin V."/>
            <person name="Barry K.W."/>
            <person name="Bougher N.L."/>
            <person name="Buchanan P."/>
            <person name="Buyck B."/>
            <person name="Bense V."/>
            <person name="Catcheside P."/>
            <person name="Chovatia M."/>
            <person name="Cooper J."/>
            <person name="Damon W."/>
            <person name="Desjardin D."/>
            <person name="Finy P."/>
            <person name="Geml J."/>
            <person name="Haridas S."/>
            <person name="Hughes K."/>
            <person name="Justo A."/>
            <person name="Karasinski D."/>
            <person name="Kautmanova I."/>
            <person name="Kiss B."/>
            <person name="Kocsube S."/>
            <person name="Kotiranta H."/>
            <person name="LaButti K.M."/>
            <person name="Lechner B.E."/>
            <person name="Liimatainen K."/>
            <person name="Lipzen A."/>
            <person name="Lukacs Z."/>
            <person name="Mihaltcheva S."/>
            <person name="Morgado L.N."/>
            <person name="Niskanen T."/>
            <person name="Noordeloos M.E."/>
            <person name="Ohm R.A."/>
            <person name="Ortiz-Santana B."/>
            <person name="Ovrebo C."/>
            <person name="Racz N."/>
            <person name="Riley R."/>
            <person name="Savchenko A."/>
            <person name="Shiryaev A."/>
            <person name="Soop K."/>
            <person name="Spirin V."/>
            <person name="Szebenyi C."/>
            <person name="Tomsovsky M."/>
            <person name="Tulloss R.E."/>
            <person name="Uehling J."/>
            <person name="Grigoriev I.V."/>
            <person name="Vagvolgyi C."/>
            <person name="Papp T."/>
            <person name="Martin F.M."/>
            <person name="Miettinen O."/>
            <person name="Hibbett D.S."/>
            <person name="Nagy L.G."/>
        </authorList>
    </citation>
    <scope>NUCLEOTIDE SEQUENCE [LARGE SCALE GENOMIC DNA]</scope>
    <source>
        <strain evidence="1 2">OMC1185</strain>
    </source>
</reference>